<dbReference type="EMBL" id="HBNR01067033">
    <property type="protein sequence ID" value="CAE4639577.1"/>
    <property type="molecule type" value="Transcribed_RNA"/>
</dbReference>
<feature type="compositionally biased region" description="Polar residues" evidence="1">
    <location>
        <begin position="615"/>
        <end position="628"/>
    </location>
</feature>
<evidence type="ECO:0000256" key="1">
    <source>
        <dbReference type="SAM" id="MobiDB-lite"/>
    </source>
</evidence>
<protein>
    <submittedName>
        <fullName evidence="2">Uncharacterized protein</fullName>
    </submittedName>
</protein>
<feature type="region of interest" description="Disordered" evidence="1">
    <location>
        <begin position="449"/>
        <end position="474"/>
    </location>
</feature>
<feature type="region of interest" description="Disordered" evidence="1">
    <location>
        <begin position="749"/>
        <end position="773"/>
    </location>
</feature>
<dbReference type="AlphaFoldDB" id="A0A7S4SB98"/>
<reference evidence="2" key="1">
    <citation type="submission" date="2021-01" db="EMBL/GenBank/DDBJ databases">
        <authorList>
            <person name="Corre E."/>
            <person name="Pelletier E."/>
            <person name="Niang G."/>
            <person name="Scheremetjew M."/>
            <person name="Finn R."/>
            <person name="Kale V."/>
            <person name="Holt S."/>
            <person name="Cochrane G."/>
            <person name="Meng A."/>
            <person name="Brown T."/>
            <person name="Cohen L."/>
        </authorList>
    </citation>
    <scope>NUCLEOTIDE SEQUENCE</scope>
    <source>
        <strain evidence="2">CCMP3105</strain>
    </source>
</reference>
<proteinExistence type="predicted"/>
<organism evidence="2">
    <name type="scientific">Alexandrium monilatum</name>
    <dbReference type="NCBI Taxonomy" id="311494"/>
    <lineage>
        <taxon>Eukaryota</taxon>
        <taxon>Sar</taxon>
        <taxon>Alveolata</taxon>
        <taxon>Dinophyceae</taxon>
        <taxon>Gonyaulacales</taxon>
        <taxon>Pyrocystaceae</taxon>
        <taxon>Alexandrium</taxon>
    </lineage>
</organism>
<accession>A0A7S4SB98</accession>
<name>A0A7S4SB98_9DINO</name>
<evidence type="ECO:0000313" key="2">
    <source>
        <dbReference type="EMBL" id="CAE4639577.1"/>
    </source>
</evidence>
<feature type="region of interest" description="Disordered" evidence="1">
    <location>
        <begin position="594"/>
        <end position="718"/>
    </location>
</feature>
<gene>
    <name evidence="2" type="ORF">AMON00008_LOCUS47371</name>
</gene>
<sequence>MESPLRLRELLPTVDADGAAAEAALPLSPARLHLRTCHRPSVGSWWRNLPCRRDTGVAPAATASSLGAMTSSLRLQELLPTVDADGAAAEAALPPSPLRLHLRIYHRPSVWSWFLRLPCRRDTGVAPAATASSLGAMESSLRLQRLLPRVYADGAAAEAALPPSPARLHLRTFHRPSVGSWFQRLPCRRDNGVTPAATAASPGAIESFLRTAVGVEPQTVAPAADAAIAGDSANPDAATAEAAPPCGPAGLHRKMCHRPSVGTWARKLPRRTAVGVEPQTVAPAADAAIAGDSANPDAATAEAAPPCGPAGLHRKMCHRPSVGTWARKLPRRAAAAAIPAVPSTAAPTSDEDRQMSEGELKARAAVELAFRLQEERQMSDAALGASAAVDAALGVEDPAPSPHKCQCQPGSHRIEGQQLESLYPWHEARADDQVSSGHVAHRSGIISASPRRRMQRSARGVGPPEVPAGPGPGYRGRRGLLSELAETCPEGVLPWMPLRGEQTTATASPHVKPSDLLGTSMPEPVPPTGPAPAKNGLKALRAPRHRTTRPRNVLHFPLPDGISTLSDAIRPGEKEAAAADAAEQLRELQATLGVLTAPSSESEWSSKSETRRSRQQGWSAEWTTQNSVPFRYRFPRGWPSSTTRSLEEEFGGGEPAPSSLRRDTPSRDGATQSPPPESGLAATAASTFEAKEGATGGLRAATRPKAGGSLTARNGAKEPAWRLPPVQLKVGGQCAMKSFKMPAVGVLSARERRSSWRRASGERPSARPHSLDR</sequence>